<dbReference type="UniPathway" id="UPA00557">
    <property type="reaction ID" value="UER00614"/>
</dbReference>
<dbReference type="EC" id="2.7.7.41" evidence="6 18"/>
<dbReference type="STRING" id="520764.AN618_05130"/>
<keyword evidence="15 19" id="KW-0472">Membrane</keyword>
<evidence type="ECO:0000256" key="5">
    <source>
        <dbReference type="ARBA" id="ARBA00010185"/>
    </source>
</evidence>
<evidence type="ECO:0000256" key="11">
    <source>
        <dbReference type="ARBA" id="ARBA00022692"/>
    </source>
</evidence>
<dbReference type="InParanoid" id="A0A140LC46"/>
<evidence type="ECO:0000256" key="1">
    <source>
        <dbReference type="ARBA" id="ARBA00001698"/>
    </source>
</evidence>
<evidence type="ECO:0000256" key="4">
    <source>
        <dbReference type="ARBA" id="ARBA00005189"/>
    </source>
</evidence>
<dbReference type="Pfam" id="PF01148">
    <property type="entry name" value="CTP_transf_1"/>
    <property type="match status" value="1"/>
</dbReference>
<name>A0A140LC46_9FIRM</name>
<dbReference type="Proteomes" id="UP000070427">
    <property type="component" value="Unassembled WGS sequence"/>
</dbReference>
<evidence type="ECO:0000256" key="15">
    <source>
        <dbReference type="ARBA" id="ARBA00023136"/>
    </source>
</evidence>
<evidence type="ECO:0000256" key="13">
    <source>
        <dbReference type="ARBA" id="ARBA00022989"/>
    </source>
</evidence>
<feature type="transmembrane region" description="Helical" evidence="19">
    <location>
        <begin position="82"/>
        <end position="99"/>
    </location>
</feature>
<reference evidence="20 21" key="1">
    <citation type="submission" date="2015-12" db="EMBL/GenBank/DDBJ databases">
        <title>Draft genome sequnece of Fervidicola ferrireducens strain Y170.</title>
        <authorList>
            <person name="Patel B.K."/>
        </authorList>
    </citation>
    <scope>NUCLEOTIDE SEQUENCE [LARGE SCALE GENOMIC DNA]</scope>
    <source>
        <strain evidence="20 21">Y170</strain>
    </source>
</reference>
<evidence type="ECO:0000256" key="14">
    <source>
        <dbReference type="ARBA" id="ARBA00023098"/>
    </source>
</evidence>
<evidence type="ECO:0000256" key="9">
    <source>
        <dbReference type="ARBA" id="ARBA00022516"/>
    </source>
</evidence>
<evidence type="ECO:0000256" key="2">
    <source>
        <dbReference type="ARBA" id="ARBA00004651"/>
    </source>
</evidence>
<proteinExistence type="inferred from homology"/>
<keyword evidence="10 18" id="KW-0808">Transferase</keyword>
<sequence>MDETFIIRSLTAILGIALLYVVIGSGAISFLVFIILMTLIANWELAMAFKKAGINVNMGFSGTAGSILLTMIYFWSGAKTTVFFPFCLLIILSFFSSIVKYKQNKLMDTVFTTFSFLYTSIPFSHIMLIKDLSQGPVLLWLVFVTTWSCDTFAYITGMLFGRHKLSPQISPKKSIEGSIGGIIGSISASFIYSMMFLPQIKILDRVVLGLLIGIFSQMGDLSASLIKRFCGIKDFSNLIPGHGGILDRFDSSLFSFPVAYYYIITVIQKGGLT</sequence>
<gene>
    <name evidence="20" type="primary">cdsA</name>
    <name evidence="20" type="ORF">AN618_05130</name>
</gene>
<organism evidence="20 21">
    <name type="scientific">Fervidicola ferrireducens</name>
    <dbReference type="NCBI Taxonomy" id="520764"/>
    <lineage>
        <taxon>Bacteria</taxon>
        <taxon>Bacillati</taxon>
        <taxon>Bacillota</taxon>
        <taxon>Clostridia</taxon>
        <taxon>Thermosediminibacterales</taxon>
        <taxon>Thermosediminibacteraceae</taxon>
        <taxon>Fervidicola</taxon>
    </lineage>
</organism>
<dbReference type="PANTHER" id="PTHR46382">
    <property type="entry name" value="PHOSPHATIDATE CYTIDYLYLTRANSFERASE"/>
    <property type="match status" value="1"/>
</dbReference>
<dbReference type="GO" id="GO:0004605">
    <property type="term" value="F:phosphatidate cytidylyltransferase activity"/>
    <property type="evidence" value="ECO:0007669"/>
    <property type="project" value="UniProtKB-EC"/>
</dbReference>
<feature type="transmembrane region" description="Helical" evidence="19">
    <location>
        <begin position="181"/>
        <end position="200"/>
    </location>
</feature>
<evidence type="ECO:0000256" key="19">
    <source>
        <dbReference type="SAM" id="Phobius"/>
    </source>
</evidence>
<evidence type="ECO:0000256" key="17">
    <source>
        <dbReference type="ARBA" id="ARBA00023264"/>
    </source>
</evidence>
<dbReference type="PROSITE" id="PS01315">
    <property type="entry name" value="CDS"/>
    <property type="match status" value="1"/>
</dbReference>
<evidence type="ECO:0000256" key="8">
    <source>
        <dbReference type="ARBA" id="ARBA00022475"/>
    </source>
</evidence>
<evidence type="ECO:0000313" key="20">
    <source>
        <dbReference type="EMBL" id="KXG78121.1"/>
    </source>
</evidence>
<comment type="pathway">
    <text evidence="4">Lipid metabolism.</text>
</comment>
<keyword evidence="17" id="KW-1208">Phospholipid metabolism</keyword>
<dbReference type="FunCoup" id="A0A140LC46">
    <property type="interactions" value="375"/>
</dbReference>
<feature type="transmembrane region" description="Helical" evidence="19">
    <location>
        <begin position="206"/>
        <end position="226"/>
    </location>
</feature>
<dbReference type="RefSeq" id="WP_066351691.1">
    <property type="nucleotide sequence ID" value="NZ_LOED01000004.1"/>
</dbReference>
<accession>A0A140LC46</accession>
<evidence type="ECO:0000256" key="7">
    <source>
        <dbReference type="ARBA" id="ARBA00019373"/>
    </source>
</evidence>
<evidence type="ECO:0000256" key="10">
    <source>
        <dbReference type="ARBA" id="ARBA00022679"/>
    </source>
</evidence>
<keyword evidence="12 18" id="KW-0548">Nucleotidyltransferase</keyword>
<evidence type="ECO:0000256" key="16">
    <source>
        <dbReference type="ARBA" id="ARBA00023209"/>
    </source>
</evidence>
<dbReference type="GO" id="GO:0016024">
    <property type="term" value="P:CDP-diacylglycerol biosynthetic process"/>
    <property type="evidence" value="ECO:0007669"/>
    <property type="project" value="UniProtKB-UniPathway"/>
</dbReference>
<comment type="pathway">
    <text evidence="3 18">Phospholipid metabolism; CDP-diacylglycerol biosynthesis; CDP-diacylglycerol from sn-glycerol 3-phosphate: step 3/3.</text>
</comment>
<dbReference type="GO" id="GO:0005886">
    <property type="term" value="C:plasma membrane"/>
    <property type="evidence" value="ECO:0007669"/>
    <property type="project" value="UniProtKB-SubCell"/>
</dbReference>
<feature type="transmembrane region" description="Helical" evidence="19">
    <location>
        <begin position="138"/>
        <end position="160"/>
    </location>
</feature>
<comment type="subcellular location">
    <subcellularLocation>
        <location evidence="2">Cell membrane</location>
        <topology evidence="2">Multi-pass membrane protein</topology>
    </subcellularLocation>
</comment>
<dbReference type="InterPro" id="IPR000374">
    <property type="entry name" value="PC_trans"/>
</dbReference>
<keyword evidence="9" id="KW-0444">Lipid biosynthesis</keyword>
<dbReference type="PATRIC" id="fig|520764.3.peg.542"/>
<keyword evidence="11 18" id="KW-0812">Transmembrane</keyword>
<comment type="caution">
    <text evidence="20">The sequence shown here is derived from an EMBL/GenBank/DDBJ whole genome shotgun (WGS) entry which is preliminary data.</text>
</comment>
<comment type="catalytic activity">
    <reaction evidence="1 18">
        <text>a 1,2-diacyl-sn-glycero-3-phosphate + CTP + H(+) = a CDP-1,2-diacyl-sn-glycerol + diphosphate</text>
        <dbReference type="Rhea" id="RHEA:16229"/>
        <dbReference type="ChEBI" id="CHEBI:15378"/>
        <dbReference type="ChEBI" id="CHEBI:33019"/>
        <dbReference type="ChEBI" id="CHEBI:37563"/>
        <dbReference type="ChEBI" id="CHEBI:58332"/>
        <dbReference type="ChEBI" id="CHEBI:58608"/>
        <dbReference type="EC" id="2.7.7.41"/>
    </reaction>
</comment>
<dbReference type="AlphaFoldDB" id="A0A140LC46"/>
<keyword evidence="21" id="KW-1185">Reference proteome</keyword>
<keyword evidence="8" id="KW-1003">Cell membrane</keyword>
<evidence type="ECO:0000256" key="12">
    <source>
        <dbReference type="ARBA" id="ARBA00022695"/>
    </source>
</evidence>
<dbReference type="OrthoDB" id="9799199at2"/>
<keyword evidence="13 19" id="KW-1133">Transmembrane helix</keyword>
<protein>
    <recommendedName>
        <fullName evidence="7 18">Phosphatidate cytidylyltransferase</fullName>
        <ecNumber evidence="6 18">2.7.7.41</ecNumber>
    </recommendedName>
</protein>
<comment type="similarity">
    <text evidence="5 18">Belongs to the CDS family.</text>
</comment>
<evidence type="ECO:0000256" key="18">
    <source>
        <dbReference type="RuleBase" id="RU003938"/>
    </source>
</evidence>
<feature type="transmembrane region" description="Helical" evidence="19">
    <location>
        <begin position="52"/>
        <end position="76"/>
    </location>
</feature>
<feature type="transmembrane region" description="Helical" evidence="19">
    <location>
        <begin position="12"/>
        <end position="40"/>
    </location>
</feature>
<dbReference type="PANTHER" id="PTHR46382:SF1">
    <property type="entry name" value="PHOSPHATIDATE CYTIDYLYLTRANSFERASE"/>
    <property type="match status" value="1"/>
</dbReference>
<keyword evidence="16" id="KW-0594">Phospholipid biosynthesis</keyword>
<dbReference type="EMBL" id="LOED01000004">
    <property type="protein sequence ID" value="KXG78121.1"/>
    <property type="molecule type" value="Genomic_DNA"/>
</dbReference>
<evidence type="ECO:0000256" key="6">
    <source>
        <dbReference type="ARBA" id="ARBA00012487"/>
    </source>
</evidence>
<feature type="transmembrane region" description="Helical" evidence="19">
    <location>
        <begin position="106"/>
        <end position="126"/>
    </location>
</feature>
<evidence type="ECO:0000256" key="3">
    <source>
        <dbReference type="ARBA" id="ARBA00005119"/>
    </source>
</evidence>
<keyword evidence="14" id="KW-0443">Lipid metabolism</keyword>
<evidence type="ECO:0000313" key="21">
    <source>
        <dbReference type="Proteomes" id="UP000070427"/>
    </source>
</evidence>